<gene>
    <name evidence="1" type="ORF">SAMN04488054_1283</name>
</gene>
<keyword evidence="2" id="KW-1185">Reference proteome</keyword>
<reference evidence="1 2" key="1">
    <citation type="submission" date="2016-10" db="EMBL/GenBank/DDBJ databases">
        <authorList>
            <person name="de Groot N.N."/>
        </authorList>
    </citation>
    <scope>NUCLEOTIDE SEQUENCE [LARGE SCALE GENOMIC DNA]</scope>
    <source>
        <strain evidence="1 2">CGMCC 1.6134</strain>
    </source>
</reference>
<organism evidence="1 2">
    <name type="scientific">Salibacterium qingdaonense</name>
    <dbReference type="NCBI Taxonomy" id="266892"/>
    <lineage>
        <taxon>Bacteria</taxon>
        <taxon>Bacillati</taxon>
        <taxon>Bacillota</taxon>
        <taxon>Bacilli</taxon>
        <taxon>Bacillales</taxon>
        <taxon>Bacillaceae</taxon>
    </lineage>
</organism>
<proteinExistence type="predicted"/>
<protein>
    <submittedName>
        <fullName evidence="1">Uncharacterized protein</fullName>
    </submittedName>
</protein>
<dbReference type="AlphaFoldDB" id="A0A1I4PL32"/>
<name>A0A1I4PL32_9BACI</name>
<dbReference type="Proteomes" id="UP000199668">
    <property type="component" value="Unassembled WGS sequence"/>
</dbReference>
<accession>A0A1I4PL32</accession>
<dbReference type="STRING" id="266892.SAMN04488054_1283"/>
<sequence>MRTLTDECTAAVSVDEAFVDTRTPLQENSVHRQLLSAIKPRAYQDSVHKSSFGGYYFPVTIMQCPPRSGSIQYHEPIEAGSPP</sequence>
<dbReference type="RefSeq" id="WP_090927969.1">
    <property type="nucleotide sequence ID" value="NZ_FOTY01000028.1"/>
</dbReference>
<dbReference type="EMBL" id="FOTY01000028">
    <property type="protein sequence ID" value="SFM28200.1"/>
    <property type="molecule type" value="Genomic_DNA"/>
</dbReference>
<evidence type="ECO:0000313" key="2">
    <source>
        <dbReference type="Proteomes" id="UP000199668"/>
    </source>
</evidence>
<dbReference type="OrthoDB" id="9908582at2"/>
<evidence type="ECO:0000313" key="1">
    <source>
        <dbReference type="EMBL" id="SFM28200.1"/>
    </source>
</evidence>